<reference evidence="6" key="1">
    <citation type="submission" date="2016-11" db="UniProtKB">
        <authorList>
            <consortium name="WormBaseParasite"/>
        </authorList>
    </citation>
    <scope>IDENTIFICATION</scope>
</reference>
<dbReference type="InterPro" id="IPR030381">
    <property type="entry name" value="G_DYNAMIN_dom"/>
</dbReference>
<dbReference type="SUPFAM" id="SSF52540">
    <property type="entry name" value="P-loop containing nucleoside triphosphate hydrolases"/>
    <property type="match status" value="2"/>
</dbReference>
<dbReference type="Gene3D" id="3.40.50.300">
    <property type="entry name" value="P-loop containing nucleotide triphosphate hydrolases"/>
    <property type="match status" value="2"/>
</dbReference>
<dbReference type="SMART" id="SM00053">
    <property type="entry name" value="DYNc"/>
    <property type="match status" value="2"/>
</dbReference>
<sequence length="701" mass="77550">MKDNSKPSGKGMDRLIQLVSKLQDVFSTVDAASQEMQLPQIVVVGDQSAGKSSLLERIVRRDFLPRGTGIVTRQPLVLDLIRTPIGDRRRKRPGAPAEGDFALFEGVEKVYTDFEEVREGIEELTRKTCGSNKGVSDKRIHLRIYSEHVVDLSLVDLPGLTRVAVGDQPEDIPEQIRGMIETFIANENTIILAVTPANVDLATSEPLKLAKQFDPKGDRTIAVLTKLDLMDKGTSAEHVLLGHTIPVKLGIVGVVNRSQQDLNNNKSLDAMEDDEIAFFKKKYPHLAADTGTKSKPSEKGMDRLIQLVSKLQDVFSTVDAASQEMQLPQIVVVGDQSAGKSSLLERIVRRDFLPRGTGIVTRQPLVLDLIRTPIGDRRRKRPGAPAEGDFALFEGVEKIYTDFDEVREGVEELTRKTCGSNKGVSDKRIHLRIYSEHVVDLSLVDLPGLTRVAVGDQPEDIPEQIRGMIETFIANENTIILAVTPANVDLATSEPLKLAKQFDPKGDRTIAVLTKLDLMDKGTSAEHVLLGHTIPVKLGIVGVVNRSQQDLNNNKSLDAMEDDEIAFFKKKYPHLAAVNGSNYLAQRLNEILIGHIKRCLPALVVRIHDKTAEKKRKLIELGESFSDPNNAVVKTVTQFTQTFNALSFDGCAVMDKEDRSPAAKISSIFHDDFPDEIDQLNPLEGVRRDDVDAFLRNATVR</sequence>
<evidence type="ECO:0000256" key="3">
    <source>
        <dbReference type="RuleBase" id="RU003932"/>
    </source>
</evidence>
<evidence type="ECO:0000313" key="6">
    <source>
        <dbReference type="WBParaSite" id="BXY_0705900.1"/>
    </source>
</evidence>
<dbReference type="Pfam" id="PF00350">
    <property type="entry name" value="Dynamin_N"/>
    <property type="match status" value="2"/>
</dbReference>
<dbReference type="WBParaSite" id="BXY_0705900.1">
    <property type="protein sequence ID" value="BXY_0705900.1"/>
    <property type="gene ID" value="BXY_0705900"/>
</dbReference>
<dbReference type="CDD" id="cd08771">
    <property type="entry name" value="DLP_1"/>
    <property type="match status" value="2"/>
</dbReference>
<dbReference type="InterPro" id="IPR019762">
    <property type="entry name" value="Dynamin_GTPase_CS"/>
</dbReference>
<dbReference type="eggNOG" id="KOG0446">
    <property type="taxonomic scope" value="Eukaryota"/>
</dbReference>
<dbReference type="Pfam" id="PF01031">
    <property type="entry name" value="Dynamin_M"/>
    <property type="match status" value="2"/>
</dbReference>
<dbReference type="PROSITE" id="PS51718">
    <property type="entry name" value="G_DYNAMIN_2"/>
    <property type="match status" value="2"/>
</dbReference>
<dbReference type="InterPro" id="IPR022812">
    <property type="entry name" value="Dynamin"/>
</dbReference>
<keyword evidence="2 3" id="KW-0342">GTP-binding</keyword>
<feature type="domain" description="Dynamin-type G" evidence="4">
    <location>
        <begin position="35"/>
        <end position="313"/>
    </location>
</feature>
<accession>A0A1I7S230</accession>
<evidence type="ECO:0000256" key="1">
    <source>
        <dbReference type="ARBA" id="ARBA00022741"/>
    </source>
</evidence>
<evidence type="ECO:0000259" key="4">
    <source>
        <dbReference type="PROSITE" id="PS51718"/>
    </source>
</evidence>
<name>A0A1I7S230_BURXY</name>
<comment type="similarity">
    <text evidence="3">Belongs to the TRAFAC class dynamin-like GTPase superfamily. Dynamin/Fzo/YdjA family.</text>
</comment>
<dbReference type="InterPro" id="IPR001401">
    <property type="entry name" value="Dynamin_GTPase"/>
</dbReference>
<dbReference type="GO" id="GO:0008017">
    <property type="term" value="F:microtubule binding"/>
    <property type="evidence" value="ECO:0007669"/>
    <property type="project" value="TreeGrafter"/>
</dbReference>
<evidence type="ECO:0000313" key="5">
    <source>
        <dbReference type="Proteomes" id="UP000095284"/>
    </source>
</evidence>
<dbReference type="PRINTS" id="PR00195">
    <property type="entry name" value="DYNAMIN"/>
</dbReference>
<dbReference type="InterPro" id="IPR000375">
    <property type="entry name" value="Dynamin_stalk"/>
</dbReference>
<dbReference type="InterPro" id="IPR027417">
    <property type="entry name" value="P-loop_NTPase"/>
</dbReference>
<dbReference type="GO" id="GO:0005737">
    <property type="term" value="C:cytoplasm"/>
    <property type="evidence" value="ECO:0007669"/>
    <property type="project" value="TreeGrafter"/>
</dbReference>
<organism evidence="5 6">
    <name type="scientific">Bursaphelenchus xylophilus</name>
    <name type="common">Pinewood nematode worm</name>
    <name type="synonym">Aphelenchoides xylophilus</name>
    <dbReference type="NCBI Taxonomy" id="6326"/>
    <lineage>
        <taxon>Eukaryota</taxon>
        <taxon>Metazoa</taxon>
        <taxon>Ecdysozoa</taxon>
        <taxon>Nematoda</taxon>
        <taxon>Chromadorea</taxon>
        <taxon>Rhabditida</taxon>
        <taxon>Tylenchina</taxon>
        <taxon>Tylenchomorpha</taxon>
        <taxon>Aphelenchoidea</taxon>
        <taxon>Aphelenchoididae</taxon>
        <taxon>Bursaphelenchus</taxon>
    </lineage>
</organism>
<dbReference type="PROSITE" id="PS00410">
    <property type="entry name" value="G_DYNAMIN_1"/>
    <property type="match status" value="2"/>
</dbReference>
<dbReference type="GO" id="GO:0005874">
    <property type="term" value="C:microtubule"/>
    <property type="evidence" value="ECO:0007669"/>
    <property type="project" value="TreeGrafter"/>
</dbReference>
<dbReference type="Proteomes" id="UP000095284">
    <property type="component" value="Unplaced"/>
</dbReference>
<evidence type="ECO:0000256" key="2">
    <source>
        <dbReference type="ARBA" id="ARBA00023134"/>
    </source>
</evidence>
<dbReference type="PANTHER" id="PTHR11566">
    <property type="entry name" value="DYNAMIN"/>
    <property type="match status" value="1"/>
</dbReference>
<proteinExistence type="inferred from homology"/>
<keyword evidence="1 3" id="KW-0547">Nucleotide-binding</keyword>
<protein>
    <submittedName>
        <fullName evidence="6">Dynamin-1-like protein</fullName>
    </submittedName>
</protein>
<dbReference type="AlphaFoldDB" id="A0A1I7S230"/>
<dbReference type="GO" id="GO:0016020">
    <property type="term" value="C:membrane"/>
    <property type="evidence" value="ECO:0007669"/>
    <property type="project" value="TreeGrafter"/>
</dbReference>
<feature type="domain" description="Dynamin-type G" evidence="4">
    <location>
        <begin position="324"/>
        <end position="601"/>
    </location>
</feature>
<dbReference type="GO" id="GO:0003924">
    <property type="term" value="F:GTPase activity"/>
    <property type="evidence" value="ECO:0007669"/>
    <property type="project" value="InterPro"/>
</dbReference>
<dbReference type="GO" id="GO:0005525">
    <property type="term" value="F:GTP binding"/>
    <property type="evidence" value="ECO:0007669"/>
    <property type="project" value="UniProtKB-KW"/>
</dbReference>
<dbReference type="InterPro" id="IPR045063">
    <property type="entry name" value="Dynamin_N"/>
</dbReference>